<dbReference type="EMBL" id="GBRH01280921">
    <property type="protein sequence ID" value="JAD16974.1"/>
    <property type="molecule type" value="Transcribed_RNA"/>
</dbReference>
<evidence type="ECO:0000313" key="1">
    <source>
        <dbReference type="EMBL" id="JAD16974.1"/>
    </source>
</evidence>
<protein>
    <submittedName>
        <fullName evidence="1">Uncharacterized protein</fullName>
    </submittedName>
</protein>
<proteinExistence type="predicted"/>
<organism evidence="1">
    <name type="scientific">Arundo donax</name>
    <name type="common">Giant reed</name>
    <name type="synonym">Donax arundinaceus</name>
    <dbReference type="NCBI Taxonomy" id="35708"/>
    <lineage>
        <taxon>Eukaryota</taxon>
        <taxon>Viridiplantae</taxon>
        <taxon>Streptophyta</taxon>
        <taxon>Embryophyta</taxon>
        <taxon>Tracheophyta</taxon>
        <taxon>Spermatophyta</taxon>
        <taxon>Magnoliopsida</taxon>
        <taxon>Liliopsida</taxon>
        <taxon>Poales</taxon>
        <taxon>Poaceae</taxon>
        <taxon>PACMAD clade</taxon>
        <taxon>Arundinoideae</taxon>
        <taxon>Arundineae</taxon>
        <taxon>Arundo</taxon>
    </lineage>
</organism>
<accession>A0A0A8XSM5</accession>
<sequence>MNYLAHYMVEAPAGKDSEKCLG</sequence>
<name>A0A0A8XSM5_ARUDO</name>
<reference evidence="1" key="1">
    <citation type="submission" date="2014-09" db="EMBL/GenBank/DDBJ databases">
        <authorList>
            <person name="Magalhaes I.L.F."/>
            <person name="Oliveira U."/>
            <person name="Santos F.R."/>
            <person name="Vidigal T.H.D.A."/>
            <person name="Brescovit A.D."/>
            <person name="Santos A.J."/>
        </authorList>
    </citation>
    <scope>NUCLEOTIDE SEQUENCE</scope>
    <source>
        <tissue evidence="1">Shoot tissue taken approximately 20 cm above the soil surface</tissue>
    </source>
</reference>
<reference evidence="1" key="2">
    <citation type="journal article" date="2015" name="Data Brief">
        <title>Shoot transcriptome of the giant reed, Arundo donax.</title>
        <authorList>
            <person name="Barrero R.A."/>
            <person name="Guerrero F.D."/>
            <person name="Moolhuijzen P."/>
            <person name="Goolsby J.A."/>
            <person name="Tidwell J."/>
            <person name="Bellgard S.E."/>
            <person name="Bellgard M.I."/>
        </authorList>
    </citation>
    <scope>NUCLEOTIDE SEQUENCE</scope>
    <source>
        <tissue evidence="1">Shoot tissue taken approximately 20 cm above the soil surface</tissue>
    </source>
</reference>
<dbReference type="AlphaFoldDB" id="A0A0A8XSM5"/>